<evidence type="ECO:0000256" key="10">
    <source>
        <dbReference type="ARBA" id="ARBA00023098"/>
    </source>
</evidence>
<feature type="transmembrane region" description="Helical" evidence="12">
    <location>
        <begin position="92"/>
        <end position="110"/>
    </location>
</feature>
<dbReference type="PANTHER" id="PTHR30561:SF23">
    <property type="entry name" value="4-AMINO-4-DEOXY-L-ARABINOSE-PHOSPHOUNDECAPRENOL FLIPPASE SUBUNIT ARNE-RELATED"/>
    <property type="match status" value="1"/>
</dbReference>
<name>A0ABS5T0K9_9GAMM</name>
<keyword evidence="3" id="KW-1003">Cell membrane</keyword>
<dbReference type="SUPFAM" id="SSF103481">
    <property type="entry name" value="Multidrug resistance efflux transporter EmrE"/>
    <property type="match status" value="1"/>
</dbReference>
<keyword evidence="10" id="KW-0443">Lipid metabolism</keyword>
<evidence type="ECO:0000256" key="5">
    <source>
        <dbReference type="ARBA" id="ARBA00022519"/>
    </source>
</evidence>
<feature type="transmembrane region" description="Helical" evidence="12">
    <location>
        <begin position="66"/>
        <end position="86"/>
    </location>
</feature>
<keyword evidence="2" id="KW-0813">Transport</keyword>
<evidence type="ECO:0000256" key="12">
    <source>
        <dbReference type="SAM" id="Phobius"/>
    </source>
</evidence>
<dbReference type="InterPro" id="IPR000620">
    <property type="entry name" value="EamA_dom"/>
</dbReference>
<accession>A0ABS5T0K9</accession>
<keyword evidence="6" id="KW-0441">Lipid A biosynthesis</keyword>
<dbReference type="InterPro" id="IPR000390">
    <property type="entry name" value="Small_drug/metabolite_transptr"/>
</dbReference>
<gene>
    <name evidence="14" type="primary">arnE</name>
    <name evidence="14" type="ORF">HGT73_00410</name>
</gene>
<evidence type="ECO:0000259" key="13">
    <source>
        <dbReference type="Pfam" id="PF00892"/>
    </source>
</evidence>
<keyword evidence="11 12" id="KW-0472">Membrane</keyword>
<evidence type="ECO:0000256" key="9">
    <source>
        <dbReference type="ARBA" id="ARBA00022989"/>
    </source>
</evidence>
<comment type="caution">
    <text evidence="14">The sequence shown here is derived from an EMBL/GenBank/DDBJ whole genome shotgun (WGS) entry which is preliminary data.</text>
</comment>
<evidence type="ECO:0000256" key="6">
    <source>
        <dbReference type="ARBA" id="ARBA00022556"/>
    </source>
</evidence>
<evidence type="ECO:0000256" key="8">
    <source>
        <dbReference type="ARBA" id="ARBA00022985"/>
    </source>
</evidence>
<feature type="transmembrane region" description="Helical" evidence="12">
    <location>
        <begin position="38"/>
        <end position="59"/>
    </location>
</feature>
<keyword evidence="9 12" id="KW-1133">Transmembrane helix</keyword>
<sequence length="112" mass="12610">MKVWGLLLLTSVLSGMAQLCQKQAAMNHHVHSPSYHFYLWMLVALGLLAIAMLCWLCVLSVLPVGIAYPLLSLNYLWVALLSRLLWHDRITPRQWLGILLIIVGTVLLGATY</sequence>
<evidence type="ECO:0000256" key="7">
    <source>
        <dbReference type="ARBA" id="ARBA00022692"/>
    </source>
</evidence>
<keyword evidence="15" id="KW-1185">Reference proteome</keyword>
<keyword evidence="5" id="KW-0997">Cell inner membrane</keyword>
<organism evidence="14 15">
    <name type="scientific">Rosenbergiella australiborealis</name>
    <dbReference type="NCBI Taxonomy" id="1544696"/>
    <lineage>
        <taxon>Bacteria</taxon>
        <taxon>Pseudomonadati</taxon>
        <taxon>Pseudomonadota</taxon>
        <taxon>Gammaproteobacteria</taxon>
        <taxon>Enterobacterales</taxon>
        <taxon>Erwiniaceae</taxon>
        <taxon>Rosenbergiella</taxon>
    </lineage>
</organism>
<evidence type="ECO:0000313" key="14">
    <source>
        <dbReference type="EMBL" id="MBT0725871.1"/>
    </source>
</evidence>
<dbReference type="NCBIfam" id="NF011625">
    <property type="entry name" value="PRK15051.1"/>
    <property type="match status" value="1"/>
</dbReference>
<keyword evidence="7 12" id="KW-0812">Transmembrane</keyword>
<keyword evidence="8" id="KW-0448">Lipopolysaccharide biosynthesis</keyword>
<keyword evidence="4" id="KW-0444">Lipid biosynthesis</keyword>
<dbReference type="RefSeq" id="WP_214211631.1">
    <property type="nucleotide sequence ID" value="NZ_JABBFO010000001.1"/>
</dbReference>
<reference evidence="14 15" key="1">
    <citation type="submission" date="2020-04" db="EMBL/GenBank/DDBJ databases">
        <title>Genome sequencing of Rosenbergiella species.</title>
        <authorList>
            <person name="Alvarez-Perez S."/>
            <person name="Lievens B."/>
        </authorList>
    </citation>
    <scope>NUCLEOTIDE SEQUENCE [LARGE SCALE GENOMIC DNA]</scope>
    <source>
        <strain evidence="14 15">CdVSA20.1</strain>
    </source>
</reference>
<dbReference type="Proteomes" id="UP000786875">
    <property type="component" value="Unassembled WGS sequence"/>
</dbReference>
<comment type="subcellular location">
    <subcellularLocation>
        <location evidence="1">Cell membrane</location>
        <topology evidence="1">Multi-pass membrane protein</topology>
    </subcellularLocation>
</comment>
<dbReference type="Gene3D" id="1.10.3730.20">
    <property type="match status" value="1"/>
</dbReference>
<dbReference type="PANTHER" id="PTHR30561">
    <property type="entry name" value="SMR FAMILY PROTON-DEPENDENT DRUG EFFLUX TRANSPORTER SUGE"/>
    <property type="match status" value="1"/>
</dbReference>
<evidence type="ECO:0000256" key="3">
    <source>
        <dbReference type="ARBA" id="ARBA00022475"/>
    </source>
</evidence>
<proteinExistence type="predicted"/>
<evidence type="ECO:0000256" key="1">
    <source>
        <dbReference type="ARBA" id="ARBA00004651"/>
    </source>
</evidence>
<protein>
    <submittedName>
        <fullName evidence="14">4-amino-4-deoxy-L-arabinose-phosphoundecaprenol flippase subunit ArnE</fullName>
    </submittedName>
</protein>
<evidence type="ECO:0000313" key="15">
    <source>
        <dbReference type="Proteomes" id="UP000786875"/>
    </source>
</evidence>
<dbReference type="InterPro" id="IPR037185">
    <property type="entry name" value="EmrE-like"/>
</dbReference>
<dbReference type="Pfam" id="PF00892">
    <property type="entry name" value="EamA"/>
    <property type="match status" value="1"/>
</dbReference>
<dbReference type="EMBL" id="JABBFO010000001">
    <property type="protein sequence ID" value="MBT0725871.1"/>
    <property type="molecule type" value="Genomic_DNA"/>
</dbReference>
<evidence type="ECO:0000256" key="11">
    <source>
        <dbReference type="ARBA" id="ARBA00023136"/>
    </source>
</evidence>
<evidence type="ECO:0000256" key="4">
    <source>
        <dbReference type="ARBA" id="ARBA00022516"/>
    </source>
</evidence>
<evidence type="ECO:0000256" key="2">
    <source>
        <dbReference type="ARBA" id="ARBA00022448"/>
    </source>
</evidence>
<feature type="domain" description="EamA" evidence="13">
    <location>
        <begin position="29"/>
        <end position="108"/>
    </location>
</feature>